<name>A0A4R1NN41_9RHOB</name>
<reference evidence="1 2" key="1">
    <citation type="submission" date="2019-03" db="EMBL/GenBank/DDBJ databases">
        <title>Genomic Encyclopedia of Archaeal and Bacterial Type Strains, Phase II (KMG-II): from individual species to whole genera.</title>
        <authorList>
            <person name="Goeker M."/>
        </authorList>
    </citation>
    <scope>NUCLEOTIDE SEQUENCE [LARGE SCALE GENOMIC DNA]</scope>
    <source>
        <strain evidence="1 2">DSM 26433</strain>
    </source>
</reference>
<protein>
    <submittedName>
        <fullName evidence="1">Uncharacterized protein</fullName>
    </submittedName>
</protein>
<keyword evidence="2" id="KW-1185">Reference proteome</keyword>
<dbReference type="Proteomes" id="UP000295673">
    <property type="component" value="Unassembled WGS sequence"/>
</dbReference>
<dbReference type="AlphaFoldDB" id="A0A4R1NN41"/>
<evidence type="ECO:0000313" key="1">
    <source>
        <dbReference type="EMBL" id="TCL09209.1"/>
    </source>
</evidence>
<dbReference type="EMBL" id="SMGR01000001">
    <property type="protein sequence ID" value="TCL09209.1"/>
    <property type="molecule type" value="Genomic_DNA"/>
</dbReference>
<gene>
    <name evidence="1" type="ORF">BXY66_1254</name>
</gene>
<dbReference type="OrthoDB" id="7862743at2"/>
<accession>A0A4R1NN41</accession>
<proteinExistence type="predicted"/>
<dbReference type="RefSeq" id="WP_132859266.1">
    <property type="nucleotide sequence ID" value="NZ_SMGR01000001.1"/>
</dbReference>
<comment type="caution">
    <text evidence="1">The sequence shown here is derived from an EMBL/GenBank/DDBJ whole genome shotgun (WGS) entry which is preliminary data.</text>
</comment>
<organism evidence="1 2">
    <name type="scientific">Shimia isoporae</name>
    <dbReference type="NCBI Taxonomy" id="647720"/>
    <lineage>
        <taxon>Bacteria</taxon>
        <taxon>Pseudomonadati</taxon>
        <taxon>Pseudomonadota</taxon>
        <taxon>Alphaproteobacteria</taxon>
        <taxon>Rhodobacterales</taxon>
        <taxon>Roseobacteraceae</taxon>
    </lineage>
</organism>
<sequence>MKTVKDLLLALLNATLILVALCLFLLWQVSRSGERIAASFAQSLTQLNPVEQSVDGLREEVVTLRNDLRSLTEGSAELSEAAVARFEVGASRLDRALSNIEGEMAKLAATPENLTDYAIDRTAERVSKELQALMQCRQPDA</sequence>
<evidence type="ECO:0000313" key="2">
    <source>
        <dbReference type="Proteomes" id="UP000295673"/>
    </source>
</evidence>